<dbReference type="EMBL" id="WJJP01000075">
    <property type="protein sequence ID" value="MBD3323427.1"/>
    <property type="molecule type" value="Genomic_DNA"/>
</dbReference>
<dbReference type="SUPFAM" id="SSF56935">
    <property type="entry name" value="Porins"/>
    <property type="match status" value="2"/>
</dbReference>
<protein>
    <submittedName>
        <fullName evidence="1">Uncharacterized protein</fullName>
    </submittedName>
</protein>
<proteinExistence type="predicted"/>
<gene>
    <name evidence="1" type="ORF">GF339_02515</name>
</gene>
<dbReference type="Proteomes" id="UP000649604">
    <property type="component" value="Unassembled WGS sequence"/>
</dbReference>
<evidence type="ECO:0000313" key="2">
    <source>
        <dbReference type="Proteomes" id="UP000649604"/>
    </source>
</evidence>
<sequence length="620" mass="70795">MRNTQRVMMSFGLLILFLGIGPFVHAQDTDEGMFSGQFLMGYRLVNIDGVESKYNQHINLDDGARLFNVQLNYEPPDSQELVDLLELDATNLGGDPFETFRLSLRKYGKYDFSYQRRKSVYFYEDIMPHESFDFHTFNFERTIDTASLNMQLTDKAKLHLGFNRYDKEGNSVTTLDVSRDEFEFDKPVDEVKNEYRLALDYKLHDKVTVVLEEKVRDYENTNSLFLPGASIGEDPEDPTVLDYFFYDQPYDYESFAHTIRINSRPTDRLTVLAAATIESLDMDVHFAERGAGIAYTGDPFTSDLEGAGSIERDIQLYDADLSFLVTDRVMLVGGVKYHDFEQNGDLAVHGEENIGEWDYSITGVEGGVQFQISSAMVVTGGLRHESREVDIAQTLEGELESESPEDTKLTGIFGNFSWRISEALRLTTDYQLGSVDDPFTLASPTDHHRFRARARYMMNSGFSLTGSYLLHRFENDNSEWTADQDQVNLHVGYRRENFDCALGYGLMLVKREVDQEITTVGFGGGDVFEFPILYEGETHLVTGRARLDINDQWAVGGNVNFYDNTESEPVTQLNLRSFVEVAFANNYLLNVSYRYVDFEEEDGLNDYSANIGEFSVGYRW</sequence>
<dbReference type="AlphaFoldDB" id="A0A9D5Q4Q3"/>
<accession>A0A9D5Q4Q3</accession>
<name>A0A9D5Q4Q3_9BACT</name>
<comment type="caution">
    <text evidence="1">The sequence shown here is derived from an EMBL/GenBank/DDBJ whole genome shotgun (WGS) entry which is preliminary data.</text>
</comment>
<reference evidence="1" key="1">
    <citation type="submission" date="2019-11" db="EMBL/GenBank/DDBJ databases">
        <title>Microbial mats filling the niche in hypersaline microbial mats.</title>
        <authorList>
            <person name="Wong H.L."/>
            <person name="Macleod F.I."/>
            <person name="White R.A. III"/>
            <person name="Burns B.P."/>
        </authorList>
    </citation>
    <scope>NUCLEOTIDE SEQUENCE</scope>
    <source>
        <strain evidence="1">Rbin_158</strain>
    </source>
</reference>
<evidence type="ECO:0000313" key="1">
    <source>
        <dbReference type="EMBL" id="MBD3323427.1"/>
    </source>
</evidence>
<organism evidence="1 2">
    <name type="scientific">candidate division KSB3 bacterium</name>
    <dbReference type="NCBI Taxonomy" id="2044937"/>
    <lineage>
        <taxon>Bacteria</taxon>
        <taxon>candidate division KSB3</taxon>
    </lineage>
</organism>